<sequence length="47" mass="5744">MQLFYKEYLNGEYYKYYSGTDYREFTPFDEARGITCLFYFVSVKAPE</sequence>
<evidence type="ECO:0000313" key="1">
    <source>
        <dbReference type="EMBL" id="MBB6109079.1"/>
    </source>
</evidence>
<dbReference type="Proteomes" id="UP000541583">
    <property type="component" value="Unassembled WGS sequence"/>
</dbReference>
<gene>
    <name evidence="1" type="ORF">HDF23_001822</name>
</gene>
<dbReference type="EMBL" id="JACHCB010000003">
    <property type="protein sequence ID" value="MBB6109079.1"/>
    <property type="molecule type" value="Genomic_DNA"/>
</dbReference>
<comment type="caution">
    <text evidence="1">The sequence shown here is derived from an EMBL/GenBank/DDBJ whole genome shotgun (WGS) entry which is preliminary data.</text>
</comment>
<proteinExistence type="predicted"/>
<evidence type="ECO:0000313" key="2">
    <source>
        <dbReference type="Proteomes" id="UP000541583"/>
    </source>
</evidence>
<name>A0ABR6PIP0_9SPHI</name>
<organism evidence="1 2">
    <name type="scientific">Mucilaginibacter lappiensis</name>
    <dbReference type="NCBI Taxonomy" id="354630"/>
    <lineage>
        <taxon>Bacteria</taxon>
        <taxon>Pseudomonadati</taxon>
        <taxon>Bacteroidota</taxon>
        <taxon>Sphingobacteriia</taxon>
        <taxon>Sphingobacteriales</taxon>
        <taxon>Sphingobacteriaceae</taxon>
        <taxon>Mucilaginibacter</taxon>
    </lineage>
</organism>
<keyword evidence="2" id="KW-1185">Reference proteome</keyword>
<protein>
    <submittedName>
        <fullName evidence="1">Uncharacterized protein</fullName>
    </submittedName>
</protein>
<accession>A0ABR6PIP0</accession>
<reference evidence="1 2" key="1">
    <citation type="submission" date="2020-08" db="EMBL/GenBank/DDBJ databases">
        <title>Genomic Encyclopedia of Type Strains, Phase IV (KMG-V): Genome sequencing to study the core and pangenomes of soil and plant-associated prokaryotes.</title>
        <authorList>
            <person name="Whitman W."/>
        </authorList>
    </citation>
    <scope>NUCLEOTIDE SEQUENCE [LARGE SCALE GENOMIC DNA]</scope>
    <source>
        <strain evidence="1 2">ANJLi2</strain>
    </source>
</reference>